<dbReference type="Gene3D" id="3.30.40.10">
    <property type="entry name" value="Zinc/RING finger domain, C3HC4 (zinc finger)"/>
    <property type="match status" value="1"/>
</dbReference>
<dbReference type="InterPro" id="IPR001841">
    <property type="entry name" value="Znf_RING"/>
</dbReference>
<evidence type="ECO:0000256" key="4">
    <source>
        <dbReference type="PROSITE-ProRule" id="PRU00175"/>
    </source>
</evidence>
<dbReference type="GO" id="GO:0061630">
    <property type="term" value="F:ubiquitin protein ligase activity"/>
    <property type="evidence" value="ECO:0007669"/>
    <property type="project" value="TreeGrafter"/>
</dbReference>
<dbReference type="PANTHER" id="PTHR45931">
    <property type="entry name" value="SI:CH211-59O9.10"/>
    <property type="match status" value="1"/>
</dbReference>
<dbReference type="GO" id="GO:0005634">
    <property type="term" value="C:nucleus"/>
    <property type="evidence" value="ECO:0007669"/>
    <property type="project" value="TreeGrafter"/>
</dbReference>
<keyword evidence="8" id="KW-1185">Reference proteome</keyword>
<dbReference type="Proteomes" id="UP001177140">
    <property type="component" value="Unassembled WGS sequence"/>
</dbReference>
<feature type="compositionally biased region" description="Polar residues" evidence="5">
    <location>
        <begin position="83"/>
        <end position="99"/>
    </location>
</feature>
<dbReference type="GO" id="GO:0008270">
    <property type="term" value="F:zinc ion binding"/>
    <property type="evidence" value="ECO:0007669"/>
    <property type="project" value="UniProtKB-KW"/>
</dbReference>
<keyword evidence="1" id="KW-0479">Metal-binding</keyword>
<dbReference type="EMBL" id="JAJJMA010280096">
    <property type="protein sequence ID" value="MCL7046343.1"/>
    <property type="molecule type" value="Genomic_DNA"/>
</dbReference>
<evidence type="ECO:0000256" key="3">
    <source>
        <dbReference type="ARBA" id="ARBA00022833"/>
    </source>
</evidence>
<dbReference type="InterPro" id="IPR013083">
    <property type="entry name" value="Znf_RING/FYVE/PHD"/>
</dbReference>
<evidence type="ECO:0000313" key="8">
    <source>
        <dbReference type="Proteomes" id="UP001177140"/>
    </source>
</evidence>
<evidence type="ECO:0000256" key="1">
    <source>
        <dbReference type="ARBA" id="ARBA00022723"/>
    </source>
</evidence>
<dbReference type="PANTHER" id="PTHR45931:SF3">
    <property type="entry name" value="RING ZINC FINGER-CONTAINING PROTEIN"/>
    <property type="match status" value="1"/>
</dbReference>
<dbReference type="SUPFAM" id="SSF57850">
    <property type="entry name" value="RING/U-box"/>
    <property type="match status" value="1"/>
</dbReference>
<protein>
    <recommendedName>
        <fullName evidence="6">RING-type domain-containing protein</fullName>
    </recommendedName>
</protein>
<feature type="compositionally biased region" description="Basic and acidic residues" evidence="5">
    <location>
        <begin position="71"/>
        <end position="82"/>
    </location>
</feature>
<organism evidence="7 8">
    <name type="scientific">Papaver nudicaule</name>
    <name type="common">Iceland poppy</name>
    <dbReference type="NCBI Taxonomy" id="74823"/>
    <lineage>
        <taxon>Eukaryota</taxon>
        <taxon>Viridiplantae</taxon>
        <taxon>Streptophyta</taxon>
        <taxon>Embryophyta</taxon>
        <taxon>Tracheophyta</taxon>
        <taxon>Spermatophyta</taxon>
        <taxon>Magnoliopsida</taxon>
        <taxon>Ranunculales</taxon>
        <taxon>Papaveraceae</taxon>
        <taxon>Papaveroideae</taxon>
        <taxon>Papaver</taxon>
    </lineage>
</organism>
<comment type="caution">
    <text evidence="7">The sequence shown here is derived from an EMBL/GenBank/DDBJ whole genome shotgun (WGS) entry which is preliminary data.</text>
</comment>
<dbReference type="Pfam" id="PF13639">
    <property type="entry name" value="zf-RING_2"/>
    <property type="match status" value="1"/>
</dbReference>
<evidence type="ECO:0000256" key="5">
    <source>
        <dbReference type="SAM" id="MobiDB-lite"/>
    </source>
</evidence>
<evidence type="ECO:0000313" key="7">
    <source>
        <dbReference type="EMBL" id="MCL7046343.1"/>
    </source>
</evidence>
<feature type="domain" description="RING-type" evidence="6">
    <location>
        <begin position="227"/>
        <end position="268"/>
    </location>
</feature>
<dbReference type="PROSITE" id="PS50089">
    <property type="entry name" value="ZF_RING_2"/>
    <property type="match status" value="1"/>
</dbReference>
<reference evidence="7" key="1">
    <citation type="submission" date="2022-03" db="EMBL/GenBank/DDBJ databases">
        <title>A functionally conserved STORR gene fusion in Papaver species that diverged 16.8 million years ago.</title>
        <authorList>
            <person name="Catania T."/>
        </authorList>
    </citation>
    <scope>NUCLEOTIDE SEQUENCE</scope>
    <source>
        <strain evidence="7">S-191538</strain>
    </source>
</reference>
<keyword evidence="3" id="KW-0862">Zinc</keyword>
<accession>A0AA41VSG5</accession>
<sequence>MTSASELFYNRRSRLGREETELGFGSSSASPLDRNYHLNHGRRRYHYRQQQQRRDITELCEPIRRSPHLRQHLDSREHDSVRTENATSQPGTGNSRSTEILHNRLNRLSSSHSDRLPGAVLLARERLLERLRGVSITANRQNNRISSRITLDESSYRDDLRNTDAEDWDTVTLREWLPGVATTLSSSTHVSKSKRATGLSSEEVNCLPQEIFSNKVESEVNSEAAECSICLEKFGEGDRLICLPCSHRFHLACLDPWVRRCGDCPYCRTTIGHHHKPIN</sequence>
<feature type="region of interest" description="Disordered" evidence="5">
    <location>
        <begin position="60"/>
        <end position="99"/>
    </location>
</feature>
<dbReference type="AlphaFoldDB" id="A0AA41VSG5"/>
<name>A0AA41VSG5_PAPNU</name>
<keyword evidence="2 4" id="KW-0863">Zinc-finger</keyword>
<dbReference type="SMART" id="SM00184">
    <property type="entry name" value="RING"/>
    <property type="match status" value="1"/>
</dbReference>
<dbReference type="GO" id="GO:0006511">
    <property type="term" value="P:ubiquitin-dependent protein catabolic process"/>
    <property type="evidence" value="ECO:0007669"/>
    <property type="project" value="TreeGrafter"/>
</dbReference>
<evidence type="ECO:0000256" key="2">
    <source>
        <dbReference type="ARBA" id="ARBA00022771"/>
    </source>
</evidence>
<gene>
    <name evidence="7" type="ORF">MKW94_020835</name>
</gene>
<dbReference type="InterPro" id="IPR051834">
    <property type="entry name" value="RING_finger_E3_ligase"/>
</dbReference>
<proteinExistence type="predicted"/>
<evidence type="ECO:0000259" key="6">
    <source>
        <dbReference type="PROSITE" id="PS50089"/>
    </source>
</evidence>